<dbReference type="Pfam" id="PF13456">
    <property type="entry name" value="RVT_3"/>
    <property type="match status" value="1"/>
</dbReference>
<dbReference type="InterPro" id="IPR012337">
    <property type="entry name" value="RNaseH-like_sf"/>
</dbReference>
<dbReference type="CDD" id="cd06222">
    <property type="entry name" value="RNase_H_like"/>
    <property type="match status" value="1"/>
</dbReference>
<reference evidence="2" key="1">
    <citation type="submission" date="2018-02" db="EMBL/GenBank/DDBJ databases">
        <authorList>
            <person name="Cohen D.B."/>
            <person name="Kent A.D."/>
        </authorList>
    </citation>
    <scope>NUCLEOTIDE SEQUENCE</scope>
</reference>
<feature type="domain" description="RNase H type-1" evidence="1">
    <location>
        <begin position="39"/>
        <end position="161"/>
    </location>
</feature>
<dbReference type="InterPro" id="IPR036397">
    <property type="entry name" value="RNaseH_sf"/>
</dbReference>
<dbReference type="InterPro" id="IPR002156">
    <property type="entry name" value="RNaseH_domain"/>
</dbReference>
<dbReference type="PANTHER" id="PTHR47074:SF48">
    <property type="entry name" value="POLYNUCLEOTIDYL TRANSFERASE, RIBONUCLEASE H-LIKE SUPERFAMILY PROTEIN"/>
    <property type="match status" value="1"/>
</dbReference>
<dbReference type="PANTHER" id="PTHR47074">
    <property type="entry name" value="BNAC02G40300D PROTEIN"/>
    <property type="match status" value="1"/>
</dbReference>
<dbReference type="SUPFAM" id="SSF53098">
    <property type="entry name" value="Ribonuclease H-like"/>
    <property type="match status" value="1"/>
</dbReference>
<dbReference type="GO" id="GO:0003676">
    <property type="term" value="F:nucleic acid binding"/>
    <property type="evidence" value="ECO:0007669"/>
    <property type="project" value="InterPro"/>
</dbReference>
<proteinExistence type="predicted"/>
<dbReference type="InterPro" id="IPR044730">
    <property type="entry name" value="RNase_H-like_dom_plant"/>
</dbReference>
<evidence type="ECO:0000259" key="1">
    <source>
        <dbReference type="Pfam" id="PF13456"/>
    </source>
</evidence>
<sequence>MKGGYLEEFLQCNYREEPPLVPRLQIRWSTPTQCRYKFNYDGAVFQDKGEAGLGVIARDARGLPMASLVQRIKYPMSMEAVEALAAKRAIQFAFEIGIREGEFEGDSSTIVNALTNGEQCDAVFGLILEDALTISSRLTSCKFLHVKRQGNSVAHALARYAQHCVELEV</sequence>
<dbReference type="EMBL" id="OIVN01004379">
    <property type="protein sequence ID" value="SPD17012.1"/>
    <property type="molecule type" value="Genomic_DNA"/>
</dbReference>
<evidence type="ECO:0000313" key="2">
    <source>
        <dbReference type="EMBL" id="SPD17012.1"/>
    </source>
</evidence>
<accession>A0A2N9HXB1</accession>
<dbReference type="GO" id="GO:0004523">
    <property type="term" value="F:RNA-DNA hybrid ribonuclease activity"/>
    <property type="evidence" value="ECO:0007669"/>
    <property type="project" value="InterPro"/>
</dbReference>
<protein>
    <recommendedName>
        <fullName evidence="1">RNase H type-1 domain-containing protein</fullName>
    </recommendedName>
</protein>
<organism evidence="2">
    <name type="scientific">Fagus sylvatica</name>
    <name type="common">Beechnut</name>
    <dbReference type="NCBI Taxonomy" id="28930"/>
    <lineage>
        <taxon>Eukaryota</taxon>
        <taxon>Viridiplantae</taxon>
        <taxon>Streptophyta</taxon>
        <taxon>Embryophyta</taxon>
        <taxon>Tracheophyta</taxon>
        <taxon>Spermatophyta</taxon>
        <taxon>Magnoliopsida</taxon>
        <taxon>eudicotyledons</taxon>
        <taxon>Gunneridae</taxon>
        <taxon>Pentapetalae</taxon>
        <taxon>rosids</taxon>
        <taxon>fabids</taxon>
        <taxon>Fagales</taxon>
        <taxon>Fagaceae</taxon>
        <taxon>Fagus</taxon>
    </lineage>
</organism>
<dbReference type="InterPro" id="IPR052929">
    <property type="entry name" value="RNase_H-like_EbsB-rel"/>
</dbReference>
<gene>
    <name evidence="2" type="ORF">FSB_LOCUS44894</name>
</gene>
<dbReference type="AlphaFoldDB" id="A0A2N9HXB1"/>
<name>A0A2N9HXB1_FAGSY</name>
<dbReference type="Gene3D" id="3.30.420.10">
    <property type="entry name" value="Ribonuclease H-like superfamily/Ribonuclease H"/>
    <property type="match status" value="1"/>
</dbReference>